<feature type="domain" description="LysM" evidence="3">
    <location>
        <begin position="46"/>
        <end position="90"/>
    </location>
</feature>
<dbReference type="GO" id="GO:0032153">
    <property type="term" value="C:cell division site"/>
    <property type="evidence" value="ECO:0007669"/>
    <property type="project" value="TreeGrafter"/>
</dbReference>
<dbReference type="Gene3D" id="3.10.350.10">
    <property type="entry name" value="LysM domain"/>
    <property type="match status" value="1"/>
</dbReference>
<dbReference type="Pfam" id="PF01476">
    <property type="entry name" value="LysM"/>
    <property type="match status" value="1"/>
</dbReference>
<evidence type="ECO:0000259" key="3">
    <source>
        <dbReference type="PROSITE" id="PS51782"/>
    </source>
</evidence>
<dbReference type="PANTHER" id="PTHR21666:SF263">
    <property type="entry name" value="MUREIN HYDROLASE ACTIVATOR NLPD"/>
    <property type="match status" value="1"/>
</dbReference>
<dbReference type="Gene3D" id="2.70.70.10">
    <property type="entry name" value="Glucose Permease (Domain IIA)"/>
    <property type="match status" value="1"/>
</dbReference>
<dbReference type="CDD" id="cd12797">
    <property type="entry name" value="M23_peptidase"/>
    <property type="match status" value="1"/>
</dbReference>
<proteinExistence type="inferred from homology"/>
<gene>
    <name evidence="4" type="ORF">IFO71_17410</name>
</gene>
<dbReference type="InterPro" id="IPR016047">
    <property type="entry name" value="M23ase_b-sheet_dom"/>
</dbReference>
<dbReference type="PROSITE" id="PS51257">
    <property type="entry name" value="PROKAR_LIPOPROTEIN"/>
    <property type="match status" value="1"/>
</dbReference>
<dbReference type="PANTHER" id="PTHR21666">
    <property type="entry name" value="PEPTIDASE-RELATED"/>
    <property type="match status" value="1"/>
</dbReference>
<keyword evidence="5" id="KW-1185">Reference proteome</keyword>
<evidence type="ECO:0000256" key="2">
    <source>
        <dbReference type="SAM" id="MobiDB-lite"/>
    </source>
</evidence>
<protein>
    <submittedName>
        <fullName evidence="4">Peptidoglycan DD-metalloendopeptidase family protein</fullName>
    </submittedName>
</protein>
<dbReference type="PROSITE" id="PS51782">
    <property type="entry name" value="LYSM"/>
    <property type="match status" value="1"/>
</dbReference>
<evidence type="ECO:0000313" key="4">
    <source>
        <dbReference type="EMBL" id="MBD8527524.1"/>
    </source>
</evidence>
<dbReference type="GO" id="GO:0004222">
    <property type="term" value="F:metalloendopeptidase activity"/>
    <property type="evidence" value="ECO:0007669"/>
    <property type="project" value="TreeGrafter"/>
</dbReference>
<dbReference type="EMBL" id="JACYTR010000054">
    <property type="protein sequence ID" value="MBD8527524.1"/>
    <property type="molecule type" value="Genomic_DNA"/>
</dbReference>
<dbReference type="InterPro" id="IPR036779">
    <property type="entry name" value="LysM_dom_sf"/>
</dbReference>
<comment type="similarity">
    <text evidence="1">Belongs to the E.coli NlpD/Haemophilus LppB family.</text>
</comment>
<dbReference type="SUPFAM" id="SSF51261">
    <property type="entry name" value="Duplicated hybrid motif"/>
    <property type="match status" value="1"/>
</dbReference>
<dbReference type="SMART" id="SM00257">
    <property type="entry name" value="LysM"/>
    <property type="match status" value="1"/>
</dbReference>
<comment type="caution">
    <text evidence="4">The sequence shown here is derived from an EMBL/GenBank/DDBJ whole genome shotgun (WGS) entry which is preliminary data.</text>
</comment>
<dbReference type="InterPro" id="IPR011055">
    <property type="entry name" value="Dup_hybrid_motif"/>
</dbReference>
<feature type="region of interest" description="Disordered" evidence="2">
    <location>
        <begin position="131"/>
        <end position="151"/>
    </location>
</feature>
<dbReference type="Proteomes" id="UP000613768">
    <property type="component" value="Unassembled WGS sequence"/>
</dbReference>
<sequence>MSPGARVIVLVNVLGLLCACAPQRSVRVETAPGTRRPSTAVAVNADEYVVVKGDTLYGIAFRQKLDYRDLAAINNIRSPYTIYPGQRLKLGQAATAPVTKKSVPPPASTSAGVVNPIVREAPKPVVLPRTEPTPPIAPAQSPPVQPAPAAVAPVVEPPPKPAVPAPLSDGPLRWRWPTDGKVISSFLAGDPTRQGINLAGSAGDPVLAAAQGVVVYSGSGLIGYGELVIIKHDDTWLSAYGHNRKRLVAEGDTVHGGQQVAEMGRSGASRDMLHFEVRKNGRPVDPMNVLPRR</sequence>
<feature type="compositionally biased region" description="Pro residues" evidence="2">
    <location>
        <begin position="131"/>
        <end position="146"/>
    </location>
</feature>
<evidence type="ECO:0000256" key="1">
    <source>
        <dbReference type="ARBA" id="ARBA00038420"/>
    </source>
</evidence>
<accession>A0AAW3ZPV9</accession>
<dbReference type="CDD" id="cd00118">
    <property type="entry name" value="LysM"/>
    <property type="match status" value="1"/>
</dbReference>
<dbReference type="RefSeq" id="WP_192030944.1">
    <property type="nucleotide sequence ID" value="NZ_JACYTR010000054.1"/>
</dbReference>
<dbReference type="GO" id="GO:0009279">
    <property type="term" value="C:cell outer membrane"/>
    <property type="evidence" value="ECO:0007669"/>
    <property type="project" value="TreeGrafter"/>
</dbReference>
<reference evidence="4 5" key="1">
    <citation type="submission" date="2020-09" db="EMBL/GenBank/DDBJ databases">
        <title>Pseudoxanthomonas sp. CAU 1598 isolated from sand of Yaerae Beach.</title>
        <authorList>
            <person name="Kim W."/>
        </authorList>
    </citation>
    <scope>NUCLEOTIDE SEQUENCE [LARGE SCALE GENOMIC DNA]</scope>
    <source>
        <strain evidence="4 5">CAU 1598</strain>
    </source>
</reference>
<dbReference type="Pfam" id="PF01551">
    <property type="entry name" value="Peptidase_M23"/>
    <property type="match status" value="1"/>
</dbReference>
<dbReference type="AlphaFoldDB" id="A0AAW3ZPV9"/>
<dbReference type="InterPro" id="IPR050570">
    <property type="entry name" value="Cell_wall_metabolism_enzyme"/>
</dbReference>
<evidence type="ECO:0000313" key="5">
    <source>
        <dbReference type="Proteomes" id="UP000613768"/>
    </source>
</evidence>
<dbReference type="InterPro" id="IPR018392">
    <property type="entry name" value="LysM"/>
</dbReference>
<name>A0AAW3ZPV9_9GAMM</name>
<organism evidence="4 5">
    <name type="scientific">Pseudomarimonas arenosa</name>
    <dbReference type="NCBI Taxonomy" id="2774145"/>
    <lineage>
        <taxon>Bacteria</taxon>
        <taxon>Pseudomonadati</taxon>
        <taxon>Pseudomonadota</taxon>
        <taxon>Gammaproteobacteria</taxon>
        <taxon>Lysobacterales</taxon>
        <taxon>Lysobacteraceae</taxon>
        <taxon>Pseudomarimonas</taxon>
    </lineage>
</organism>